<gene>
    <name evidence="1" type="ORF">LMG3458_06113</name>
</gene>
<evidence type="ECO:0008006" key="3">
    <source>
        <dbReference type="Google" id="ProtNLM"/>
    </source>
</evidence>
<dbReference type="InterPro" id="IPR010261">
    <property type="entry name" value="Tir_chaperone"/>
</dbReference>
<evidence type="ECO:0000313" key="2">
    <source>
        <dbReference type="Proteomes" id="UP000494111"/>
    </source>
</evidence>
<dbReference type="AlphaFoldDB" id="A0A6S7AQC5"/>
<dbReference type="Gene3D" id="3.30.1460.10">
    <property type="match status" value="1"/>
</dbReference>
<evidence type="ECO:0000313" key="1">
    <source>
        <dbReference type="EMBL" id="CAB3743423.1"/>
    </source>
</evidence>
<dbReference type="RefSeq" id="WP_175195787.1">
    <property type="nucleotide sequence ID" value="NZ_CADIJO010000046.1"/>
</dbReference>
<proteinExistence type="predicted"/>
<accession>A0A6S7AQC5</accession>
<dbReference type="CDD" id="cd16364">
    <property type="entry name" value="T3SC_I-like"/>
    <property type="match status" value="1"/>
</dbReference>
<dbReference type="EMBL" id="CADIJO010000046">
    <property type="protein sequence ID" value="CAB3743423.1"/>
    <property type="molecule type" value="Genomic_DNA"/>
</dbReference>
<reference evidence="1 2" key="1">
    <citation type="submission" date="2020-04" db="EMBL/GenBank/DDBJ databases">
        <authorList>
            <person name="De Canck E."/>
        </authorList>
    </citation>
    <scope>NUCLEOTIDE SEQUENCE [LARGE SCALE GENOMIC DNA]</scope>
    <source>
        <strain evidence="1 2">LMG 3458</strain>
    </source>
</reference>
<sequence length="152" mass="16275">MSQDRYLALLRAHARRRPDHADVVQAQAVVIDGRRISLWFEPAGPDADPDDGQLLCRTDVARFPGGPSNAVCRLLLQANNLWAGTHGATLGLRGQDTVMLSAARRIGSLTPATLDALLASLQVDALTWAAQLTRPAGAIRTDADPGLLHLRA</sequence>
<dbReference type="SUPFAM" id="SSF69635">
    <property type="entry name" value="Type III secretory system chaperone-like"/>
    <property type="match status" value="1"/>
</dbReference>
<name>A0A6S7AQC5_9BURK</name>
<dbReference type="Proteomes" id="UP000494111">
    <property type="component" value="Unassembled WGS sequence"/>
</dbReference>
<dbReference type="GO" id="GO:0030254">
    <property type="term" value="P:protein secretion by the type III secretion system"/>
    <property type="evidence" value="ECO:0007669"/>
    <property type="project" value="InterPro"/>
</dbReference>
<protein>
    <recommendedName>
        <fullName evidence="3">Type III secretion system chaperone</fullName>
    </recommendedName>
</protein>
<organism evidence="1 2">
    <name type="scientific">Achromobacter deleyi</name>
    <dbReference type="NCBI Taxonomy" id="1353891"/>
    <lineage>
        <taxon>Bacteria</taxon>
        <taxon>Pseudomonadati</taxon>
        <taxon>Pseudomonadota</taxon>
        <taxon>Betaproteobacteria</taxon>
        <taxon>Burkholderiales</taxon>
        <taxon>Alcaligenaceae</taxon>
        <taxon>Achromobacter</taxon>
    </lineage>
</organism>
<dbReference type="Pfam" id="PF05932">
    <property type="entry name" value="CesT"/>
    <property type="match status" value="1"/>
</dbReference>